<dbReference type="VEuPathDB" id="VectorBase:SSCA001864"/>
<dbReference type="Proteomes" id="UP000616769">
    <property type="component" value="Unassembled WGS sequence"/>
</dbReference>
<accession>A0A131ZSV6</accession>
<name>A0A131ZSV6_SARSC</name>
<sequence>MATMEMMGLFRAKFPSFRYYLIHRIDAVFSTLEFLSTMYYQQTSSEQTLEDSQDFRFSRF</sequence>
<gene>
    <name evidence="1" type="ORF">QR98_0002260</name>
</gene>
<protein>
    <submittedName>
        <fullName evidence="1">Uncharacterized protein</fullName>
    </submittedName>
</protein>
<evidence type="ECO:0000313" key="2">
    <source>
        <dbReference type="Proteomes" id="UP000616769"/>
    </source>
</evidence>
<evidence type="ECO:0000313" key="1">
    <source>
        <dbReference type="EMBL" id="KPL97064.1"/>
    </source>
</evidence>
<reference evidence="1 2" key="1">
    <citation type="journal article" date="2015" name="Parasit. Vectors">
        <title>Draft genome of the scabies mite.</title>
        <authorList>
            <person name="Rider S.D.Jr."/>
            <person name="Morgan M.S."/>
            <person name="Arlian L.G."/>
        </authorList>
    </citation>
    <scope>NUCLEOTIDE SEQUENCE [LARGE SCALE GENOMIC DNA]</scope>
    <source>
        <strain evidence="1">Arlian Lab</strain>
    </source>
</reference>
<dbReference type="AlphaFoldDB" id="A0A131ZSV6"/>
<dbReference type="EMBL" id="JXLN01000203">
    <property type="protein sequence ID" value="KPL97064.1"/>
    <property type="molecule type" value="Genomic_DNA"/>
</dbReference>
<comment type="caution">
    <text evidence="1">The sequence shown here is derived from an EMBL/GenBank/DDBJ whole genome shotgun (WGS) entry which is preliminary data.</text>
</comment>
<proteinExistence type="predicted"/>
<organism evidence="1 2">
    <name type="scientific">Sarcoptes scabiei</name>
    <name type="common">Itch mite</name>
    <name type="synonym">Acarus scabiei</name>
    <dbReference type="NCBI Taxonomy" id="52283"/>
    <lineage>
        <taxon>Eukaryota</taxon>
        <taxon>Metazoa</taxon>
        <taxon>Ecdysozoa</taxon>
        <taxon>Arthropoda</taxon>
        <taxon>Chelicerata</taxon>
        <taxon>Arachnida</taxon>
        <taxon>Acari</taxon>
        <taxon>Acariformes</taxon>
        <taxon>Sarcoptiformes</taxon>
        <taxon>Astigmata</taxon>
        <taxon>Psoroptidia</taxon>
        <taxon>Sarcoptoidea</taxon>
        <taxon>Sarcoptidae</taxon>
        <taxon>Sarcoptinae</taxon>
        <taxon>Sarcoptes</taxon>
    </lineage>
</organism>